<accession>A0ABT2J0B0</accession>
<evidence type="ECO:0000256" key="3">
    <source>
        <dbReference type="ARBA" id="ARBA00023163"/>
    </source>
</evidence>
<dbReference type="Pfam" id="PF12833">
    <property type="entry name" value="HTH_18"/>
    <property type="match status" value="1"/>
</dbReference>
<gene>
    <name evidence="6" type="ORF">N0B48_21515</name>
</gene>
<dbReference type="Gene3D" id="1.10.10.60">
    <property type="entry name" value="Homeodomain-like"/>
    <property type="match status" value="1"/>
</dbReference>
<keyword evidence="1" id="KW-0805">Transcription regulation</keyword>
<evidence type="ECO:0000259" key="5">
    <source>
        <dbReference type="PROSITE" id="PS01124"/>
    </source>
</evidence>
<evidence type="ECO:0000256" key="2">
    <source>
        <dbReference type="ARBA" id="ARBA00023125"/>
    </source>
</evidence>
<evidence type="ECO:0000313" key="7">
    <source>
        <dbReference type="Proteomes" id="UP001525566"/>
    </source>
</evidence>
<sequence length="253" mass="29516">MKLIEGRLSGYDTAQIIKLAGIYLSGIIYFSLGLVKLIRFKKKQKEVFSNIEQINFNWLLYQIIFLCLVWIIILFVKDDKFIFGSGAVFILWLGYFGISQVNVFSKQDIRLESYNDFSEISNEHFEPVEENDMGPASARLAKIYQHLLIILEEEKPYLNAELKLLDLARLLQIHTNVLSKAINATSKKNFYELINEKRVEEFIRKIKNGDHQKYTIITLAYDSGFNSKASFNRNFKRITGMSPTEFMVHKEFK</sequence>
<dbReference type="PANTHER" id="PTHR43280:SF29">
    <property type="entry name" value="ARAC-FAMILY TRANSCRIPTIONAL REGULATOR"/>
    <property type="match status" value="1"/>
</dbReference>
<dbReference type="SUPFAM" id="SSF46689">
    <property type="entry name" value="Homeodomain-like"/>
    <property type="match status" value="1"/>
</dbReference>
<organism evidence="6 7">
    <name type="scientific">Chryseobacterium herbae</name>
    <dbReference type="NCBI Taxonomy" id="2976476"/>
    <lineage>
        <taxon>Bacteria</taxon>
        <taxon>Pseudomonadati</taxon>
        <taxon>Bacteroidota</taxon>
        <taxon>Flavobacteriia</taxon>
        <taxon>Flavobacteriales</taxon>
        <taxon>Weeksellaceae</taxon>
        <taxon>Chryseobacterium group</taxon>
        <taxon>Chryseobacterium</taxon>
    </lineage>
</organism>
<keyword evidence="2" id="KW-0238">DNA-binding</keyword>
<keyword evidence="4" id="KW-0812">Transmembrane</keyword>
<keyword evidence="4" id="KW-0472">Membrane</keyword>
<feature type="transmembrane region" description="Helical" evidence="4">
    <location>
        <begin position="20"/>
        <end position="38"/>
    </location>
</feature>
<dbReference type="InterPro" id="IPR009057">
    <property type="entry name" value="Homeodomain-like_sf"/>
</dbReference>
<evidence type="ECO:0000256" key="4">
    <source>
        <dbReference type="SAM" id="Phobius"/>
    </source>
</evidence>
<feature type="transmembrane region" description="Helical" evidence="4">
    <location>
        <begin position="82"/>
        <end position="104"/>
    </location>
</feature>
<dbReference type="EMBL" id="JAOAMU010000008">
    <property type="protein sequence ID" value="MCT2564484.1"/>
    <property type="molecule type" value="Genomic_DNA"/>
</dbReference>
<evidence type="ECO:0000256" key="1">
    <source>
        <dbReference type="ARBA" id="ARBA00023015"/>
    </source>
</evidence>
<evidence type="ECO:0000313" key="6">
    <source>
        <dbReference type="EMBL" id="MCT2564484.1"/>
    </source>
</evidence>
<dbReference type="SMART" id="SM00342">
    <property type="entry name" value="HTH_ARAC"/>
    <property type="match status" value="1"/>
</dbReference>
<keyword evidence="4" id="KW-1133">Transmembrane helix</keyword>
<dbReference type="PROSITE" id="PS01124">
    <property type="entry name" value="HTH_ARAC_FAMILY_2"/>
    <property type="match status" value="1"/>
</dbReference>
<keyword evidence="3" id="KW-0804">Transcription</keyword>
<dbReference type="InterPro" id="IPR018060">
    <property type="entry name" value="HTH_AraC"/>
</dbReference>
<dbReference type="RefSeq" id="WP_259841442.1">
    <property type="nucleotide sequence ID" value="NZ_JAOAMU010000008.1"/>
</dbReference>
<comment type="caution">
    <text evidence="6">The sequence shown here is derived from an EMBL/GenBank/DDBJ whole genome shotgun (WGS) entry which is preliminary data.</text>
</comment>
<feature type="transmembrane region" description="Helical" evidence="4">
    <location>
        <begin position="58"/>
        <end position="76"/>
    </location>
</feature>
<name>A0ABT2J0B0_9FLAO</name>
<protein>
    <submittedName>
        <fullName evidence="6">Helix-turn-helix domain-containing protein</fullName>
    </submittedName>
</protein>
<reference evidence="6 7" key="1">
    <citation type="submission" date="2022-09" db="EMBL/GenBank/DDBJ databases">
        <title>Chryseobacterium oleae sp.nov., isolated from the inter-root soil of Pyrola calliantha H. Andr. in Tibet.</title>
        <authorList>
            <person name="Li Z."/>
        </authorList>
    </citation>
    <scope>NUCLEOTIDE SEQUENCE [LARGE SCALE GENOMIC DNA]</scope>
    <source>
        <strain evidence="7">pc1-10</strain>
    </source>
</reference>
<proteinExistence type="predicted"/>
<keyword evidence="7" id="KW-1185">Reference proteome</keyword>
<feature type="domain" description="HTH araC/xylS-type" evidence="5">
    <location>
        <begin position="141"/>
        <end position="249"/>
    </location>
</feature>
<dbReference type="PANTHER" id="PTHR43280">
    <property type="entry name" value="ARAC-FAMILY TRANSCRIPTIONAL REGULATOR"/>
    <property type="match status" value="1"/>
</dbReference>
<dbReference type="Proteomes" id="UP001525566">
    <property type="component" value="Unassembled WGS sequence"/>
</dbReference>